<name>A0AB72UJQ3_9PROT</name>
<gene>
    <name evidence="1" type="ORF">TH3_21633</name>
</gene>
<organism evidence="1 2">
    <name type="scientific">Thalassospira xiamenensis M-5 = DSM 17429</name>
    <dbReference type="NCBI Taxonomy" id="1123366"/>
    <lineage>
        <taxon>Bacteria</taxon>
        <taxon>Pseudomonadati</taxon>
        <taxon>Pseudomonadota</taxon>
        <taxon>Alphaproteobacteria</taxon>
        <taxon>Rhodospirillales</taxon>
        <taxon>Thalassospiraceae</taxon>
        <taxon>Thalassospira</taxon>
    </lineage>
</organism>
<dbReference type="GeneID" id="31929965"/>
<sequence length="283" mass="31678">MTLTVCSTAILAGCSYERQQHKVSDPEIFYPNQPAVTLEQAQALHAIEGRDEDAEDLNRYTAMREAALSFGMRAAMASMQEEIADRFIDHEETLDRIYDFRRIVIPIKGNDAVIIPPVIEQTDKSLSIADDGNTATITQTTFKIIKPARIAATAPRWKDFISRGSNEKVDKPPVALLPKTEIEQQNWAQWVAEGWEKGIRMTTDNWQQDQSRLKREFTGMLKYLELVERGQVRSLYLATSDLGITGEGTMVEIGKAIVKIADPAHLVGEDGEYLPIIIDAGVQ</sequence>
<dbReference type="AlphaFoldDB" id="A0AB72UJQ3"/>
<dbReference type="InterPro" id="IPR031618">
    <property type="entry name" value="T4SS_TraI"/>
</dbReference>
<dbReference type="KEGG" id="txi:TH3_21633"/>
<evidence type="ECO:0000313" key="1">
    <source>
        <dbReference type="EMBL" id="AJD54399.1"/>
    </source>
</evidence>
<dbReference type="Proteomes" id="UP000007127">
    <property type="component" value="Plasmid"/>
</dbReference>
<dbReference type="EMBL" id="CP004389">
    <property type="protein sequence ID" value="AJD54399.1"/>
    <property type="molecule type" value="Genomic_DNA"/>
</dbReference>
<evidence type="ECO:0000313" key="2">
    <source>
        <dbReference type="Proteomes" id="UP000007127"/>
    </source>
</evidence>
<reference evidence="1 2" key="1">
    <citation type="journal article" date="2012" name="J. Bacteriol.">
        <title>Genome sequence of Thalassospira xiamenensis type strain M-5.</title>
        <authorList>
            <person name="Lai Q."/>
            <person name="Shao Z."/>
        </authorList>
    </citation>
    <scope>NUCLEOTIDE SEQUENCE [LARGE SCALE GENOMIC DNA]</scope>
    <source>
        <strain evidence="1 2">M-5</strain>
    </source>
</reference>
<accession>A0AB72UJQ3</accession>
<geneLocation type="plasmid" evidence="2"/>
<proteinExistence type="predicted"/>
<keyword evidence="1" id="KW-0614">Plasmid</keyword>
<protein>
    <submittedName>
        <fullName evidence="1">Conjugal transfer protein TraI</fullName>
    </submittedName>
</protein>
<dbReference type="RefSeq" id="WP_167710614.1">
    <property type="nucleotide sequence ID" value="NZ_CP004389.1"/>
</dbReference>
<dbReference type="Pfam" id="PF16932">
    <property type="entry name" value="T4SS_TraI"/>
    <property type="match status" value="1"/>
</dbReference>